<dbReference type="NCBIfam" id="TIGR00055">
    <property type="entry name" value="uppS"/>
    <property type="match status" value="1"/>
</dbReference>
<feature type="binding site" evidence="2">
    <location>
        <begin position="205"/>
        <end position="207"/>
    </location>
    <ligand>
        <name>substrate</name>
    </ligand>
</feature>
<dbReference type="GO" id="GO:0030145">
    <property type="term" value="F:manganese ion binding"/>
    <property type="evidence" value="ECO:0007669"/>
    <property type="project" value="TreeGrafter"/>
</dbReference>
<dbReference type="GO" id="GO:0000287">
    <property type="term" value="F:magnesium ion binding"/>
    <property type="evidence" value="ECO:0007669"/>
    <property type="project" value="UniProtKB-UniRule"/>
</dbReference>
<reference evidence="5 7" key="2">
    <citation type="submission" date="2018-08" db="EMBL/GenBank/DDBJ databases">
        <authorList>
            <person name="Lorentzen P. G. S. M."/>
        </authorList>
    </citation>
    <scope>NUCLEOTIDE SEQUENCE [LARGE SCALE GENOMIC DNA]</scope>
    <source>
        <strain evidence="5 7">CRBO_1381</strain>
    </source>
</reference>
<evidence type="ECO:0000313" key="5">
    <source>
        <dbReference type="EMBL" id="VDB98140.1"/>
    </source>
</evidence>
<evidence type="ECO:0000256" key="2">
    <source>
        <dbReference type="HAMAP-Rule" id="MF_01139"/>
    </source>
</evidence>
<accession>A0A483B0X6</accession>
<dbReference type="Proteomes" id="UP000181728">
    <property type="component" value="Unassembled WGS sequence"/>
</dbReference>
<dbReference type="EMBL" id="MLOK01000037">
    <property type="protein sequence ID" value="OIM21303.1"/>
    <property type="molecule type" value="Genomic_DNA"/>
</dbReference>
<feature type="active site" evidence="2">
    <location>
        <position position="28"/>
    </location>
</feature>
<dbReference type="GO" id="GO:0005829">
    <property type="term" value="C:cytosol"/>
    <property type="evidence" value="ECO:0007669"/>
    <property type="project" value="TreeGrafter"/>
</dbReference>
<dbReference type="AlphaFoldDB" id="A0A483B0X6"/>
<dbReference type="InterPro" id="IPR036424">
    <property type="entry name" value="UPP_synth-like_sf"/>
</dbReference>
<evidence type="ECO:0000313" key="7">
    <source>
        <dbReference type="Proteomes" id="UP000294726"/>
    </source>
</evidence>
<feature type="active site" description="Proton acceptor" evidence="2">
    <location>
        <position position="76"/>
    </location>
</feature>
<dbReference type="CDD" id="cd00475">
    <property type="entry name" value="Cis_IPPS"/>
    <property type="match status" value="1"/>
</dbReference>
<gene>
    <name evidence="5" type="primary">uppS</name>
    <name evidence="4" type="ORF">ATX59_04735</name>
    <name evidence="3" type="ORF">GA838_03130</name>
    <name evidence="5" type="ORF">OENI_0966</name>
</gene>
<dbReference type="NCBIfam" id="NF011405">
    <property type="entry name" value="PRK14830.1"/>
    <property type="match status" value="1"/>
</dbReference>
<evidence type="ECO:0000313" key="6">
    <source>
        <dbReference type="Proteomes" id="UP000181728"/>
    </source>
</evidence>
<reference evidence="3" key="3">
    <citation type="submission" date="2019-10" db="EMBL/GenBank/DDBJ databases">
        <title>Malate fermentation in French cider.</title>
        <authorList>
            <person name="Cousin F.J."/>
            <person name="Medina Fernandez S."/>
            <person name="Misery B."/>
            <person name="Laplace J.-M."/>
            <person name="Cretenet M."/>
        </authorList>
    </citation>
    <scope>NUCLEOTIDE SEQUENCE</scope>
    <source>
        <strain evidence="3">UCMA15129</strain>
    </source>
</reference>
<dbReference type="GO" id="GO:0016094">
    <property type="term" value="P:polyprenol biosynthetic process"/>
    <property type="evidence" value="ECO:0007669"/>
    <property type="project" value="TreeGrafter"/>
</dbReference>
<dbReference type="EMBL" id="WERV01000002">
    <property type="protein sequence ID" value="MDV7714774.1"/>
    <property type="molecule type" value="Genomic_DNA"/>
</dbReference>
<dbReference type="PROSITE" id="PS01066">
    <property type="entry name" value="UPP_SYNTHASE"/>
    <property type="match status" value="1"/>
</dbReference>
<feature type="binding site" evidence="2">
    <location>
        <position position="218"/>
    </location>
    <ligand>
        <name>Mg(2+)</name>
        <dbReference type="ChEBI" id="CHEBI:18420"/>
    </ligand>
</feature>
<sequence>MAILKMTKTKNEKKLEVILPEHVAIIMDGNGRWAKRQHKPRIFGHKAGMQNVKTIALAANNLGVKVLTLFAFSTENWGRPQDEVNYLMKLPIDFFNTFVPELIENNIKVEGIGEIDDLPEKTRQAFLNAVEDTKDNTGLILNFAINYGGRTEIVDATKSIVNQVLQGKIKTEDIDEKLFQNNLLTNTLAEKANPDLIIRTSGEQRISNFLLWQSAYSEFYFSPKLWPDYTAEDLEEALAAYSNRDRRFGKIRES</sequence>
<feature type="binding site" evidence="2">
    <location>
        <position position="45"/>
    </location>
    <ligand>
        <name>substrate</name>
    </ligand>
</feature>
<proteinExistence type="inferred from homology"/>
<dbReference type="EMBL" id="LR031358">
    <property type="protein sequence ID" value="VDB98140.1"/>
    <property type="molecule type" value="Genomic_DNA"/>
</dbReference>
<feature type="binding site" evidence="2">
    <location>
        <begin position="73"/>
        <end position="75"/>
    </location>
    <ligand>
        <name>substrate</name>
    </ligand>
</feature>
<feature type="binding site" evidence="2">
    <location>
        <position position="199"/>
    </location>
    <ligand>
        <name>substrate</name>
    </ligand>
</feature>
<feature type="binding site" evidence="2">
    <location>
        <position position="33"/>
    </location>
    <ligand>
        <name>substrate</name>
    </ligand>
</feature>
<dbReference type="Gene3D" id="3.40.1180.10">
    <property type="entry name" value="Decaprenyl diphosphate synthase-like"/>
    <property type="match status" value="1"/>
</dbReference>
<dbReference type="PANTHER" id="PTHR10291">
    <property type="entry name" value="DEHYDRODOLICHYL DIPHOSPHATE SYNTHASE FAMILY MEMBER"/>
    <property type="match status" value="1"/>
</dbReference>
<comment type="subunit">
    <text evidence="2">Homodimer.</text>
</comment>
<comment type="cofactor">
    <cofactor evidence="2">
        <name>Mg(2+)</name>
        <dbReference type="ChEBI" id="CHEBI:18420"/>
    </cofactor>
    <text evidence="2">Binds 2 magnesium ions per subunit.</text>
</comment>
<dbReference type="EC" id="2.5.1.-" evidence="2"/>
<dbReference type="Pfam" id="PF01255">
    <property type="entry name" value="Prenyltransf"/>
    <property type="match status" value="1"/>
</dbReference>
<feature type="binding site" evidence="2">
    <location>
        <begin position="29"/>
        <end position="32"/>
    </location>
    <ligand>
        <name>substrate</name>
    </ligand>
</feature>
<comment type="similarity">
    <text evidence="2">Belongs to the UPP synthase family.</text>
</comment>
<evidence type="ECO:0000313" key="4">
    <source>
        <dbReference type="EMBL" id="OIM21303.1"/>
    </source>
</evidence>
<organism evidence="5 7">
    <name type="scientific">Oenococcus oeni</name>
    <name type="common">Leuconostoc oenos</name>
    <dbReference type="NCBI Taxonomy" id="1247"/>
    <lineage>
        <taxon>Bacteria</taxon>
        <taxon>Bacillati</taxon>
        <taxon>Bacillota</taxon>
        <taxon>Bacilli</taxon>
        <taxon>Lactobacillales</taxon>
        <taxon>Lactobacillaceae</taxon>
        <taxon>Oenococcus</taxon>
    </lineage>
</organism>
<dbReference type="FunFam" id="3.40.1180.10:FF:000001">
    <property type="entry name" value="(2E,6E)-farnesyl-diphosphate-specific ditrans,polycis-undecaprenyl-diphosphate synthase"/>
    <property type="match status" value="1"/>
</dbReference>
<feature type="binding site" evidence="2">
    <location>
        <position position="28"/>
    </location>
    <ligand>
        <name>Mg(2+)</name>
        <dbReference type="ChEBI" id="CHEBI:18420"/>
    </ligand>
</feature>
<name>A0A483B0X6_OENOE</name>
<dbReference type="RefSeq" id="WP_002817106.1">
    <property type="nucleotide sequence ID" value="NZ_CP014324.1"/>
</dbReference>
<dbReference type="InterPro" id="IPR001441">
    <property type="entry name" value="UPP_synth-like"/>
</dbReference>
<protein>
    <recommendedName>
        <fullName evidence="2">Isoprenyl transferase</fullName>
        <ecNumber evidence="2">2.5.1.-</ecNumber>
    </recommendedName>
</protein>
<evidence type="ECO:0000313" key="3">
    <source>
        <dbReference type="EMBL" id="MDV7714774.1"/>
    </source>
</evidence>
<dbReference type="InterPro" id="IPR018520">
    <property type="entry name" value="UPP_synth-like_CS"/>
</dbReference>
<dbReference type="Proteomes" id="UP000294726">
    <property type="component" value="Chromosome"/>
</dbReference>
<feature type="binding site" evidence="2">
    <location>
        <position position="41"/>
    </location>
    <ligand>
        <name>substrate</name>
    </ligand>
</feature>
<comment type="function">
    <text evidence="2">Catalyzes the condensation of isopentenyl diphosphate (IPP) with allylic pyrophosphates generating different type of terpenoids.</text>
</comment>
<dbReference type="HAMAP" id="MF_01139">
    <property type="entry name" value="ISPT"/>
    <property type="match status" value="1"/>
</dbReference>
<dbReference type="PANTHER" id="PTHR10291:SF0">
    <property type="entry name" value="DEHYDRODOLICHYL DIPHOSPHATE SYNTHASE 2"/>
    <property type="match status" value="1"/>
</dbReference>
<reference evidence="4 6" key="1">
    <citation type="journal article" date="2016" name="BMC Genomics">
        <title>Consensus pan-genome assembly of the specialised wine bacterium Oenococcus oeni.</title>
        <authorList>
            <person name="Sternes P.R."/>
            <person name="Borneman A.R."/>
        </authorList>
    </citation>
    <scope>NUCLEOTIDE SEQUENCE [LARGE SCALE GENOMIC DNA]</scope>
    <source>
        <strain evidence="4 6">AWRIB661</strain>
    </source>
</reference>
<feature type="binding site" evidence="2">
    <location>
        <position position="79"/>
    </location>
    <ligand>
        <name>substrate</name>
    </ligand>
</feature>
<evidence type="ECO:0000256" key="1">
    <source>
        <dbReference type="ARBA" id="ARBA00022679"/>
    </source>
</evidence>
<feature type="binding site" evidence="2">
    <location>
        <position position="77"/>
    </location>
    <ligand>
        <name>substrate</name>
    </ligand>
</feature>
<keyword evidence="1 2" id="KW-0808">Transferase</keyword>
<dbReference type="SUPFAM" id="SSF64005">
    <property type="entry name" value="Undecaprenyl diphosphate synthase"/>
    <property type="match status" value="1"/>
</dbReference>
<keyword evidence="2" id="KW-0460">Magnesium</keyword>
<dbReference type="Proteomes" id="UP001281024">
    <property type="component" value="Unassembled WGS sequence"/>
</dbReference>
<keyword evidence="2" id="KW-0479">Metal-binding</keyword>
<dbReference type="GO" id="GO:0008834">
    <property type="term" value="F:ditrans,polycis-undecaprenyl-diphosphate synthase [(2E,6E)-farnesyl-diphosphate specific] activity"/>
    <property type="evidence" value="ECO:0007669"/>
    <property type="project" value="TreeGrafter"/>
</dbReference>